<proteinExistence type="predicted"/>
<evidence type="ECO:0000313" key="2">
    <source>
        <dbReference type="EMBL" id="TVM32564.1"/>
    </source>
</evidence>
<accession>A0A6P1ZDN4</accession>
<name>A0A6P1ZDN4_9BACT</name>
<comment type="caution">
    <text evidence="2">The sequence shown here is derived from an EMBL/GenBank/DDBJ whole genome shotgun (WGS) entry which is preliminary data.</text>
</comment>
<protein>
    <submittedName>
        <fullName evidence="2">Uncharacterized protein</fullName>
    </submittedName>
</protein>
<keyword evidence="1" id="KW-0812">Transmembrane</keyword>
<dbReference type="RefSeq" id="WP_144306182.1">
    <property type="nucleotide sequence ID" value="NZ_QMIF01000010.1"/>
</dbReference>
<keyword evidence="1" id="KW-0472">Membrane</keyword>
<sequence>MITLRYNILLYLFMVFSFMFDDIELGQTVIEYLIPNQWTIMVVSILVLISLPLVVGRFVQIFWNRFMSQMFALQEIKFNDGLGIALITAMLFSH</sequence>
<evidence type="ECO:0000313" key="3">
    <source>
        <dbReference type="Proteomes" id="UP000434052"/>
    </source>
</evidence>
<reference evidence="2 3" key="1">
    <citation type="submission" date="2018-06" db="EMBL/GenBank/DDBJ databases">
        <title>Complete genome of Desulfovibrio marinus P48SEP.</title>
        <authorList>
            <person name="Crispim J.S."/>
            <person name="Vidigal P.M.P."/>
            <person name="Silva L.C.F."/>
            <person name="Araujo L.C."/>
            <person name="Laguardia C.N."/>
            <person name="Dias R.S."/>
            <person name="Sousa M.P."/>
            <person name="Paula S.O."/>
            <person name="Silva C."/>
        </authorList>
    </citation>
    <scope>NUCLEOTIDE SEQUENCE [LARGE SCALE GENOMIC DNA]</scope>
    <source>
        <strain evidence="2 3">P48SEP</strain>
    </source>
</reference>
<dbReference type="Proteomes" id="UP000434052">
    <property type="component" value="Unassembled WGS sequence"/>
</dbReference>
<evidence type="ECO:0000256" key="1">
    <source>
        <dbReference type="SAM" id="Phobius"/>
    </source>
</evidence>
<gene>
    <name evidence="2" type="ORF">DQK91_14925</name>
</gene>
<dbReference type="AlphaFoldDB" id="A0A6P1ZDN4"/>
<organism evidence="2 3">
    <name type="scientific">Oceanidesulfovibrio marinus</name>
    <dbReference type="NCBI Taxonomy" id="370038"/>
    <lineage>
        <taxon>Bacteria</taxon>
        <taxon>Pseudomonadati</taxon>
        <taxon>Thermodesulfobacteriota</taxon>
        <taxon>Desulfovibrionia</taxon>
        <taxon>Desulfovibrionales</taxon>
        <taxon>Desulfovibrionaceae</taxon>
        <taxon>Oceanidesulfovibrio</taxon>
    </lineage>
</organism>
<keyword evidence="1" id="KW-1133">Transmembrane helix</keyword>
<feature type="transmembrane region" description="Helical" evidence="1">
    <location>
        <begin position="36"/>
        <end position="55"/>
    </location>
</feature>
<dbReference type="EMBL" id="QMIF01000010">
    <property type="protein sequence ID" value="TVM32564.1"/>
    <property type="molecule type" value="Genomic_DNA"/>
</dbReference>